<feature type="transmembrane region" description="Helical" evidence="1">
    <location>
        <begin position="29"/>
        <end position="48"/>
    </location>
</feature>
<keyword evidence="3" id="KW-0378">Hydrolase</keyword>
<keyword evidence="4" id="KW-1185">Reference proteome</keyword>
<dbReference type="RefSeq" id="WP_264513301.1">
    <property type="nucleotide sequence ID" value="NZ_JAPDDR010000004.1"/>
</dbReference>
<keyword evidence="1" id="KW-1133">Transmembrane helix</keyword>
<evidence type="ECO:0000259" key="2">
    <source>
        <dbReference type="Pfam" id="PF02517"/>
    </source>
</evidence>
<dbReference type="InterPro" id="IPR014346">
    <property type="entry name" value="Prenyl_protease-related"/>
</dbReference>
<evidence type="ECO:0000313" key="3">
    <source>
        <dbReference type="EMBL" id="MCW1913800.1"/>
    </source>
</evidence>
<feature type="transmembrane region" description="Helical" evidence="1">
    <location>
        <begin position="92"/>
        <end position="113"/>
    </location>
</feature>
<evidence type="ECO:0000313" key="4">
    <source>
        <dbReference type="Proteomes" id="UP001165653"/>
    </source>
</evidence>
<dbReference type="NCBIfam" id="TIGR03008">
    <property type="entry name" value="pepcterm_CAAX"/>
    <property type="match status" value="1"/>
</dbReference>
<gene>
    <name evidence="3" type="ORF">OJ996_09450</name>
</gene>
<feature type="transmembrane region" description="Helical" evidence="1">
    <location>
        <begin position="242"/>
        <end position="262"/>
    </location>
</feature>
<proteinExistence type="predicted"/>
<reference evidence="3" key="1">
    <citation type="submission" date="2022-10" db="EMBL/GenBank/DDBJ databases">
        <title>Luteolibacter sp. GHJ8, whole genome shotgun sequencing project.</title>
        <authorList>
            <person name="Zhao G."/>
            <person name="Shen L."/>
        </authorList>
    </citation>
    <scope>NUCLEOTIDE SEQUENCE</scope>
    <source>
        <strain evidence="3">GHJ8</strain>
    </source>
</reference>
<feature type="domain" description="CAAX prenyl protease 2/Lysostaphin resistance protein A-like" evidence="2">
    <location>
        <begin position="154"/>
        <end position="251"/>
    </location>
</feature>
<accession>A0ABT3G1U7</accession>
<dbReference type="EMBL" id="JAPDDR010000004">
    <property type="protein sequence ID" value="MCW1913800.1"/>
    <property type="molecule type" value="Genomic_DNA"/>
</dbReference>
<comment type="caution">
    <text evidence="3">The sequence shown here is derived from an EMBL/GenBank/DDBJ whole genome shotgun (WGS) entry which is preliminary data.</text>
</comment>
<dbReference type="Pfam" id="PF02517">
    <property type="entry name" value="Rce1-like"/>
    <property type="match status" value="1"/>
</dbReference>
<sequence length="265" mass="30517">MAESPYHPPRNLPPGGSVDSWVRAQVTPFAVFIGLTLLLQLFTTYFGWKHPSAPWWRNWPEQWLYPLQTIVGLVLVIRWWKYYEFRWSLKWSLIGAVFGAVGIGFWLLPTIMYERLGLSGEAEGWLKWLGLAEREKGFNPAEAFGAGTPAYWAALVMRFLRAVVVVALVEEIFWRSFLMRFVKDWEGDYWKRPFGEASWKSYAIVTLLFMLAHGKVDYAGAFVYGSLTYLLCIWSRNLSACVVMHAVANLLMGLFAVIHGKYGLW</sequence>
<keyword evidence="1" id="KW-0472">Membrane</keyword>
<keyword evidence="1" id="KW-0812">Transmembrane</keyword>
<name>A0ABT3G1U7_9BACT</name>
<organism evidence="3 4">
    <name type="scientific">Luteolibacter rhizosphaerae</name>
    <dbReference type="NCBI Taxonomy" id="2989719"/>
    <lineage>
        <taxon>Bacteria</taxon>
        <taxon>Pseudomonadati</taxon>
        <taxon>Verrucomicrobiota</taxon>
        <taxon>Verrucomicrobiia</taxon>
        <taxon>Verrucomicrobiales</taxon>
        <taxon>Verrucomicrobiaceae</taxon>
        <taxon>Luteolibacter</taxon>
    </lineage>
</organism>
<feature type="transmembrane region" description="Helical" evidence="1">
    <location>
        <begin position="63"/>
        <end position="80"/>
    </location>
</feature>
<dbReference type="GO" id="GO:0008233">
    <property type="term" value="F:peptidase activity"/>
    <property type="evidence" value="ECO:0007669"/>
    <property type="project" value="UniProtKB-KW"/>
</dbReference>
<evidence type="ECO:0000256" key="1">
    <source>
        <dbReference type="SAM" id="Phobius"/>
    </source>
</evidence>
<protein>
    <submittedName>
        <fullName evidence="3">CAAX prenyl protease-related protein</fullName>
    </submittedName>
</protein>
<dbReference type="Proteomes" id="UP001165653">
    <property type="component" value="Unassembled WGS sequence"/>
</dbReference>
<dbReference type="GO" id="GO:0006508">
    <property type="term" value="P:proteolysis"/>
    <property type="evidence" value="ECO:0007669"/>
    <property type="project" value="UniProtKB-KW"/>
</dbReference>
<dbReference type="InterPro" id="IPR003675">
    <property type="entry name" value="Rce1/LyrA-like_dom"/>
</dbReference>
<keyword evidence="3" id="KW-0645">Protease</keyword>